<reference evidence="1 2" key="1">
    <citation type="submission" date="2017-04" db="EMBL/GenBank/DDBJ databases">
        <title>Presence of VIM-2 positive Pseudomonas species in chickens and their surrounding environment.</title>
        <authorList>
            <person name="Zhang R."/>
        </authorList>
    </citation>
    <scope>NUCLEOTIDE SEQUENCE [LARGE SCALE GENOMIC DNA]</scope>
    <source>
        <strain evidence="1 2">DZ-C18</strain>
    </source>
</reference>
<protein>
    <submittedName>
        <fullName evidence="1">Uncharacterized protein</fullName>
    </submittedName>
</protein>
<dbReference type="Proteomes" id="UP000193675">
    <property type="component" value="Unassembled WGS sequence"/>
</dbReference>
<proteinExistence type="predicted"/>
<name>A0A1X0ZMX9_PSEPU</name>
<accession>A0A1X0ZMX9</accession>
<dbReference type="AlphaFoldDB" id="A0A1X0ZMX9"/>
<organism evidence="1 2">
    <name type="scientific">Pseudomonas putida</name>
    <name type="common">Arthrobacter siderocapsulatus</name>
    <dbReference type="NCBI Taxonomy" id="303"/>
    <lineage>
        <taxon>Bacteria</taxon>
        <taxon>Pseudomonadati</taxon>
        <taxon>Pseudomonadota</taxon>
        <taxon>Gammaproteobacteria</taxon>
        <taxon>Pseudomonadales</taxon>
        <taxon>Pseudomonadaceae</taxon>
        <taxon>Pseudomonas</taxon>
    </lineage>
</organism>
<dbReference type="EMBL" id="NBWC01000049">
    <property type="protein sequence ID" value="ORL58829.1"/>
    <property type="molecule type" value="Genomic_DNA"/>
</dbReference>
<sequence length="135" mass="15137">MYVDSEPVRKFDAWAINAFYPLFRKDRARALTEAREQSQTMNPAERDHVITSSLNLAARQRYMSHPLRGLKLVIWGVSLLSTVLNLALEAGPYSLVLIGLVAAVTSVQYFVCRRQAKAYDQLAEVLAESVGPRPT</sequence>
<evidence type="ECO:0000313" key="1">
    <source>
        <dbReference type="EMBL" id="ORL58829.1"/>
    </source>
</evidence>
<comment type="caution">
    <text evidence="1">The sequence shown here is derived from an EMBL/GenBank/DDBJ whole genome shotgun (WGS) entry which is preliminary data.</text>
</comment>
<evidence type="ECO:0000313" key="2">
    <source>
        <dbReference type="Proteomes" id="UP000193675"/>
    </source>
</evidence>
<gene>
    <name evidence="1" type="ORF">B7H17_25220</name>
</gene>